<protein>
    <recommendedName>
        <fullName evidence="4">DUF5329 domain-containing protein</fullName>
    </recommendedName>
</protein>
<reference evidence="2 3" key="2">
    <citation type="journal article" date="2011" name="J. Bacteriol.">
        <title>Genomes of three methylotrophs from a single niche uncover genetic and metabolic divergence of Methylophilaceae.</title>
        <authorList>
            <person name="Lapidus A."/>
            <person name="Clum A."/>
            <person name="Labutti K."/>
            <person name="Kaluzhnaya M.G."/>
            <person name="Lim S."/>
            <person name="Beck D.A."/>
            <person name="Glavina Del Rio T."/>
            <person name="Nolan M."/>
            <person name="Mavromatis K."/>
            <person name="Huntemann M."/>
            <person name="Lucas S."/>
            <person name="Lidstrom M.E."/>
            <person name="Ivanova N."/>
            <person name="Chistoserdova L."/>
        </authorList>
    </citation>
    <scope>NUCLEOTIDE SEQUENCE [LARGE SCALE GENOMIC DNA]</scope>
    <source>
        <strain evidence="2 3">301</strain>
    </source>
</reference>
<dbReference type="InterPro" id="IPR035242">
    <property type="entry name" value="DUF5329"/>
</dbReference>
<organism evidence="2 3">
    <name type="scientific">Methylotenera versatilis (strain 301)</name>
    <dbReference type="NCBI Taxonomy" id="666681"/>
    <lineage>
        <taxon>Bacteria</taxon>
        <taxon>Pseudomonadati</taxon>
        <taxon>Pseudomonadota</taxon>
        <taxon>Betaproteobacteria</taxon>
        <taxon>Nitrosomonadales</taxon>
        <taxon>Methylophilaceae</taxon>
        <taxon>Methylotenera</taxon>
    </lineage>
</organism>
<dbReference type="Proteomes" id="UP000000383">
    <property type="component" value="Chromosome"/>
</dbReference>
<dbReference type="eggNOG" id="ENOG5032ZEV">
    <property type="taxonomic scope" value="Bacteria"/>
</dbReference>
<proteinExistence type="predicted"/>
<dbReference type="HOGENOM" id="CLU_128254_1_0_4"/>
<reference evidence="3" key="1">
    <citation type="submission" date="2010-05" db="EMBL/GenBank/DDBJ databases">
        <title>Complete sequence of Methylotenera sp. 301.</title>
        <authorList>
            <person name="Lucas S."/>
            <person name="Copeland A."/>
            <person name="Lapidus A."/>
            <person name="Cheng J.-F."/>
            <person name="Bruce D."/>
            <person name="Goodwin L."/>
            <person name="Pitluck S."/>
            <person name="Clum A."/>
            <person name="Land M."/>
            <person name="Hauser L."/>
            <person name="Kyrpides N."/>
            <person name="Ivanova N."/>
            <person name="Chistoservova L."/>
            <person name="Kalyuzhnaya M."/>
            <person name="Woyke T."/>
        </authorList>
    </citation>
    <scope>NUCLEOTIDE SEQUENCE [LARGE SCALE GENOMIC DNA]</scope>
    <source>
        <strain evidence="3">301</strain>
    </source>
</reference>
<dbReference type="STRING" id="666681.M301_0587"/>
<feature type="chain" id="PRO_5003094841" description="DUF5329 domain-containing protein" evidence="1">
    <location>
        <begin position="19"/>
        <end position="122"/>
    </location>
</feature>
<sequence precursor="true">MKKILLALLFTCSTNVFATMIAPSTQQEIQYLLKALESSDCKFNRNGSWYGATEASAHLQKKYKYLADHNYISTTESFIDIGASKSSASGKAYEVKCGDSKPVESKQWFINTLKTYRTEKHD</sequence>
<dbReference type="AlphaFoldDB" id="D7DN32"/>
<gene>
    <name evidence="2" type="ordered locus">M301_0587</name>
</gene>
<evidence type="ECO:0000313" key="2">
    <source>
        <dbReference type="EMBL" id="ADI28971.1"/>
    </source>
</evidence>
<evidence type="ECO:0000256" key="1">
    <source>
        <dbReference type="SAM" id="SignalP"/>
    </source>
</evidence>
<dbReference type="EMBL" id="CP002056">
    <property type="protein sequence ID" value="ADI28971.1"/>
    <property type="molecule type" value="Genomic_DNA"/>
</dbReference>
<accession>D7DN32</accession>
<keyword evidence="1" id="KW-0732">Signal</keyword>
<dbReference type="KEGG" id="meh:M301_0587"/>
<evidence type="ECO:0008006" key="4">
    <source>
        <dbReference type="Google" id="ProtNLM"/>
    </source>
</evidence>
<dbReference type="OrthoDB" id="344871at2"/>
<feature type="signal peptide" evidence="1">
    <location>
        <begin position="1"/>
        <end position="18"/>
    </location>
</feature>
<dbReference type="Pfam" id="PF17263">
    <property type="entry name" value="DUF5329"/>
    <property type="match status" value="1"/>
</dbReference>
<name>D7DN32_METV0</name>
<dbReference type="RefSeq" id="WP_013147287.1">
    <property type="nucleotide sequence ID" value="NC_014207.1"/>
</dbReference>
<keyword evidence="3" id="KW-1185">Reference proteome</keyword>
<evidence type="ECO:0000313" key="3">
    <source>
        <dbReference type="Proteomes" id="UP000000383"/>
    </source>
</evidence>